<evidence type="ECO:0000313" key="3">
    <source>
        <dbReference type="Proteomes" id="UP000011087"/>
    </source>
</evidence>
<dbReference type="AlphaFoldDB" id="L1IH87"/>
<dbReference type="InterPro" id="IPR008594">
    <property type="entry name" value="DcpS/DCS2"/>
</dbReference>
<dbReference type="KEGG" id="gtt:GUITHDRAFT_146688"/>
<dbReference type="PANTHER" id="PTHR12978:SF0">
    <property type="entry name" value="M7GPPPX DIPHOSPHATASE"/>
    <property type="match status" value="1"/>
</dbReference>
<dbReference type="GO" id="GO:0016787">
    <property type="term" value="F:hydrolase activity"/>
    <property type="evidence" value="ECO:0007669"/>
    <property type="project" value="InterPro"/>
</dbReference>
<dbReference type="Gene3D" id="3.30.428.10">
    <property type="entry name" value="HIT-like"/>
    <property type="match status" value="1"/>
</dbReference>
<dbReference type="EMBL" id="JH993095">
    <property type="protein sequence ID" value="EKX35190.1"/>
    <property type="molecule type" value="Genomic_DNA"/>
</dbReference>
<dbReference type="PaxDb" id="55529-EKX35190"/>
<dbReference type="SUPFAM" id="SSF54197">
    <property type="entry name" value="HIT-like"/>
    <property type="match status" value="1"/>
</dbReference>
<evidence type="ECO:0000313" key="2">
    <source>
        <dbReference type="EnsemblProtists" id="EKX35190"/>
    </source>
</evidence>
<sequence length="219" mass="25198">MQDYIETQVNSNKNKWIYEILDGTREKDSVLIETDEFVFLPDTHAMNNGSVYNWLCIVKDRKLRTLRDLDARHIPMLRKMKMTCIDYIQSVTQHNAHNIMAYVHYLPSVYQLHVHFCAPYGCYTTMDALKIYPLDSIISNLGIDKDYFKKTSITTVVYGNATLLNIYKLPSSLANASSKFAIDLKKSACPCCKGRCNKCKGRRLQDAAIVYNSKNKKKC</sequence>
<proteinExistence type="predicted"/>
<name>L1IH87_GUITC</name>
<keyword evidence="3" id="KW-1185">Reference proteome</keyword>
<dbReference type="RefSeq" id="XP_005822170.1">
    <property type="nucleotide sequence ID" value="XM_005822113.1"/>
</dbReference>
<dbReference type="EnsemblProtists" id="EKX35190">
    <property type="protein sequence ID" value="EKX35190"/>
    <property type="gene ID" value="GUITHDRAFT_146688"/>
</dbReference>
<organism evidence="1">
    <name type="scientific">Guillardia theta (strain CCMP2712)</name>
    <name type="common">Cryptophyte</name>
    <dbReference type="NCBI Taxonomy" id="905079"/>
    <lineage>
        <taxon>Eukaryota</taxon>
        <taxon>Cryptophyceae</taxon>
        <taxon>Pyrenomonadales</taxon>
        <taxon>Geminigeraceae</taxon>
        <taxon>Guillardia</taxon>
    </lineage>
</organism>
<dbReference type="Pfam" id="PF11969">
    <property type="entry name" value="DcpS_C"/>
    <property type="match status" value="1"/>
</dbReference>
<evidence type="ECO:0008006" key="4">
    <source>
        <dbReference type="Google" id="ProtNLM"/>
    </source>
</evidence>
<gene>
    <name evidence="1" type="ORF">GUITHDRAFT_146688</name>
</gene>
<dbReference type="PANTHER" id="PTHR12978">
    <property type="entry name" value="HISTIDINE TRIAD HIT PROTEIN MEMBER"/>
    <property type="match status" value="1"/>
</dbReference>
<dbReference type="InterPro" id="IPR036265">
    <property type="entry name" value="HIT-like_sf"/>
</dbReference>
<dbReference type="HOGENOM" id="CLU_110030_0_0_1"/>
<dbReference type="OrthoDB" id="10264956at2759"/>
<dbReference type="GO" id="GO:0005634">
    <property type="term" value="C:nucleus"/>
    <property type="evidence" value="ECO:0007669"/>
    <property type="project" value="TreeGrafter"/>
</dbReference>
<dbReference type="GeneID" id="17291911"/>
<accession>L1IH87</accession>
<dbReference type="GO" id="GO:0000932">
    <property type="term" value="C:P-body"/>
    <property type="evidence" value="ECO:0007669"/>
    <property type="project" value="TreeGrafter"/>
</dbReference>
<dbReference type="GO" id="GO:0000290">
    <property type="term" value="P:deadenylation-dependent decapping of nuclear-transcribed mRNA"/>
    <property type="evidence" value="ECO:0007669"/>
    <property type="project" value="InterPro"/>
</dbReference>
<dbReference type="GO" id="GO:0000340">
    <property type="term" value="F:RNA 7-methylguanosine cap binding"/>
    <property type="evidence" value="ECO:0007669"/>
    <property type="project" value="TreeGrafter"/>
</dbReference>
<evidence type="ECO:0000313" key="1">
    <source>
        <dbReference type="EMBL" id="EKX35190.1"/>
    </source>
</evidence>
<dbReference type="Proteomes" id="UP000011087">
    <property type="component" value="Unassembled WGS sequence"/>
</dbReference>
<dbReference type="eggNOG" id="KOG3969">
    <property type="taxonomic scope" value="Eukaryota"/>
</dbReference>
<protein>
    <recommendedName>
        <fullName evidence="4">HIT domain-containing protein</fullName>
    </recommendedName>
</protein>
<reference evidence="2" key="3">
    <citation type="submission" date="2016-03" db="UniProtKB">
        <authorList>
            <consortium name="EnsemblProtists"/>
        </authorList>
    </citation>
    <scope>IDENTIFICATION</scope>
</reference>
<reference evidence="3" key="2">
    <citation type="submission" date="2012-11" db="EMBL/GenBank/DDBJ databases">
        <authorList>
            <person name="Kuo A."/>
            <person name="Curtis B.A."/>
            <person name="Tanifuji G."/>
            <person name="Burki F."/>
            <person name="Gruber A."/>
            <person name="Irimia M."/>
            <person name="Maruyama S."/>
            <person name="Arias M.C."/>
            <person name="Ball S.G."/>
            <person name="Gile G.H."/>
            <person name="Hirakawa Y."/>
            <person name="Hopkins J.F."/>
            <person name="Rensing S.A."/>
            <person name="Schmutz J."/>
            <person name="Symeonidi A."/>
            <person name="Elias M."/>
            <person name="Eveleigh R.J."/>
            <person name="Herman E.K."/>
            <person name="Klute M.J."/>
            <person name="Nakayama T."/>
            <person name="Obornik M."/>
            <person name="Reyes-Prieto A."/>
            <person name="Armbrust E.V."/>
            <person name="Aves S.J."/>
            <person name="Beiko R.G."/>
            <person name="Coutinho P."/>
            <person name="Dacks J.B."/>
            <person name="Durnford D.G."/>
            <person name="Fast N.M."/>
            <person name="Green B.R."/>
            <person name="Grisdale C."/>
            <person name="Hempe F."/>
            <person name="Henrissat B."/>
            <person name="Hoppner M.P."/>
            <person name="Ishida K.-I."/>
            <person name="Kim E."/>
            <person name="Koreny L."/>
            <person name="Kroth P.G."/>
            <person name="Liu Y."/>
            <person name="Malik S.-B."/>
            <person name="Maier U.G."/>
            <person name="McRose D."/>
            <person name="Mock T."/>
            <person name="Neilson J.A."/>
            <person name="Onodera N.T."/>
            <person name="Poole A.M."/>
            <person name="Pritham E.J."/>
            <person name="Richards T.A."/>
            <person name="Rocap G."/>
            <person name="Roy S.W."/>
            <person name="Sarai C."/>
            <person name="Schaack S."/>
            <person name="Shirato S."/>
            <person name="Slamovits C.H."/>
            <person name="Spencer D.F."/>
            <person name="Suzuki S."/>
            <person name="Worden A.Z."/>
            <person name="Zauner S."/>
            <person name="Barry K."/>
            <person name="Bell C."/>
            <person name="Bharti A.K."/>
            <person name="Crow J.A."/>
            <person name="Grimwood J."/>
            <person name="Kramer R."/>
            <person name="Lindquist E."/>
            <person name="Lucas S."/>
            <person name="Salamov A."/>
            <person name="McFadden G.I."/>
            <person name="Lane C.E."/>
            <person name="Keeling P.J."/>
            <person name="Gray M.W."/>
            <person name="Grigoriev I.V."/>
            <person name="Archibald J.M."/>
        </authorList>
    </citation>
    <scope>NUCLEOTIDE SEQUENCE</scope>
    <source>
        <strain evidence="3">CCMP2712</strain>
    </source>
</reference>
<reference evidence="1 3" key="1">
    <citation type="journal article" date="2012" name="Nature">
        <title>Algal genomes reveal evolutionary mosaicism and the fate of nucleomorphs.</title>
        <authorList>
            <consortium name="DOE Joint Genome Institute"/>
            <person name="Curtis B.A."/>
            <person name="Tanifuji G."/>
            <person name="Burki F."/>
            <person name="Gruber A."/>
            <person name="Irimia M."/>
            <person name="Maruyama S."/>
            <person name="Arias M.C."/>
            <person name="Ball S.G."/>
            <person name="Gile G.H."/>
            <person name="Hirakawa Y."/>
            <person name="Hopkins J.F."/>
            <person name="Kuo A."/>
            <person name="Rensing S.A."/>
            <person name="Schmutz J."/>
            <person name="Symeonidi A."/>
            <person name="Elias M."/>
            <person name="Eveleigh R.J."/>
            <person name="Herman E.K."/>
            <person name="Klute M.J."/>
            <person name="Nakayama T."/>
            <person name="Obornik M."/>
            <person name="Reyes-Prieto A."/>
            <person name="Armbrust E.V."/>
            <person name="Aves S.J."/>
            <person name="Beiko R.G."/>
            <person name="Coutinho P."/>
            <person name="Dacks J.B."/>
            <person name="Durnford D.G."/>
            <person name="Fast N.M."/>
            <person name="Green B.R."/>
            <person name="Grisdale C.J."/>
            <person name="Hempel F."/>
            <person name="Henrissat B."/>
            <person name="Hoppner M.P."/>
            <person name="Ishida K."/>
            <person name="Kim E."/>
            <person name="Koreny L."/>
            <person name="Kroth P.G."/>
            <person name="Liu Y."/>
            <person name="Malik S.B."/>
            <person name="Maier U.G."/>
            <person name="McRose D."/>
            <person name="Mock T."/>
            <person name="Neilson J.A."/>
            <person name="Onodera N.T."/>
            <person name="Poole A.M."/>
            <person name="Pritham E.J."/>
            <person name="Richards T.A."/>
            <person name="Rocap G."/>
            <person name="Roy S.W."/>
            <person name="Sarai C."/>
            <person name="Schaack S."/>
            <person name="Shirato S."/>
            <person name="Slamovits C.H."/>
            <person name="Spencer D.F."/>
            <person name="Suzuki S."/>
            <person name="Worden A.Z."/>
            <person name="Zauner S."/>
            <person name="Barry K."/>
            <person name="Bell C."/>
            <person name="Bharti A.K."/>
            <person name="Crow J.A."/>
            <person name="Grimwood J."/>
            <person name="Kramer R."/>
            <person name="Lindquist E."/>
            <person name="Lucas S."/>
            <person name="Salamov A."/>
            <person name="McFadden G.I."/>
            <person name="Lane C.E."/>
            <person name="Keeling P.J."/>
            <person name="Gray M.W."/>
            <person name="Grigoriev I.V."/>
            <person name="Archibald J.M."/>
        </authorList>
    </citation>
    <scope>NUCLEOTIDE SEQUENCE</scope>
    <source>
        <strain evidence="1 3">CCMP2712</strain>
    </source>
</reference>